<sequence length="286" mass="30962">MLYNMKDLLSVAQRHQFGVGAFNIASAEFGRVAVETAERLDSPLILEIHPEEMAFTGPEFIGYLRTLAIQARVPVVIHLDHGRSLEEVMKAMYAGFTSVMIDASSHPFEQNIALTKKIVEIAHTINVSVEAELGTIGVAEGSGEGGSNEILYTDPQQAETFVRETGTDTLAVAIGTSHGLYPKGKQPKLDIERLQQIRKVVDIPLVLHGGSGNKDSEVAESIRYGVGKINISSDMKKAFFVALEQELKQGGHEPNALFVKPMQAAGEVVAAKMALFSSVGKAALYR</sequence>
<organism evidence="3 4">
    <name type="scientific">Candidatus Pantoea varia</name>
    <dbReference type="NCBI Taxonomy" id="1881036"/>
    <lineage>
        <taxon>Bacteria</taxon>
        <taxon>Pseudomonadati</taxon>
        <taxon>Pseudomonadota</taxon>
        <taxon>Gammaproteobacteria</taxon>
        <taxon>Enterobacterales</taxon>
        <taxon>Erwiniaceae</taxon>
        <taxon>Pantoea</taxon>
    </lineage>
</organism>
<gene>
    <name evidence="3" type="ORF">SAMN05428971_2474</name>
</gene>
<dbReference type="Pfam" id="PF01116">
    <property type="entry name" value="F_bP_aldolase"/>
    <property type="match status" value="1"/>
</dbReference>
<dbReference type="NCBIfam" id="NF006042">
    <property type="entry name" value="PRK08185.1"/>
    <property type="match status" value="1"/>
</dbReference>
<evidence type="ECO:0000256" key="1">
    <source>
        <dbReference type="PIRSR" id="PIRSR001359-1"/>
    </source>
</evidence>
<dbReference type="InterPro" id="IPR050246">
    <property type="entry name" value="Class_II_FBP_aldolase"/>
</dbReference>
<dbReference type="InterPro" id="IPR000771">
    <property type="entry name" value="FBA_II"/>
</dbReference>
<dbReference type="InterPro" id="IPR013785">
    <property type="entry name" value="Aldolase_TIM"/>
</dbReference>
<feature type="binding site" evidence="2">
    <location>
        <position position="81"/>
    </location>
    <ligand>
        <name>Zn(2+)</name>
        <dbReference type="ChEBI" id="CHEBI:29105"/>
        <label>1</label>
        <note>catalytic</note>
    </ligand>
</feature>
<accession>A0A1I5CVM0</accession>
<dbReference type="RefSeq" id="WP_090964054.1">
    <property type="nucleotide sequence ID" value="NZ_FOVG01000002.1"/>
</dbReference>
<evidence type="ECO:0000313" key="4">
    <source>
        <dbReference type="Proteomes" id="UP000198968"/>
    </source>
</evidence>
<feature type="binding site" evidence="2">
    <location>
        <position position="208"/>
    </location>
    <ligand>
        <name>Zn(2+)</name>
        <dbReference type="ChEBI" id="CHEBI:29105"/>
        <label>1</label>
        <note>catalytic</note>
    </ligand>
</feature>
<evidence type="ECO:0000313" key="3">
    <source>
        <dbReference type="EMBL" id="SFN90671.1"/>
    </source>
</evidence>
<keyword evidence="2" id="KW-0479">Metal-binding</keyword>
<reference evidence="4" key="1">
    <citation type="submission" date="2016-10" db="EMBL/GenBank/DDBJ databases">
        <authorList>
            <person name="Varghese N."/>
            <person name="Submissions S."/>
        </authorList>
    </citation>
    <scope>NUCLEOTIDE SEQUENCE [LARGE SCALE GENOMIC DNA]</scope>
    <source>
        <strain evidence="4">OV426</strain>
    </source>
</reference>
<feature type="active site" description="Proton donor" evidence="1">
    <location>
        <position position="80"/>
    </location>
</feature>
<dbReference type="OrthoDB" id="9803995at2"/>
<dbReference type="NCBIfam" id="TIGR00167">
    <property type="entry name" value="cbbA"/>
    <property type="match status" value="1"/>
</dbReference>
<keyword evidence="2" id="KW-0862">Zinc</keyword>
<dbReference type="EMBL" id="FOVG01000002">
    <property type="protein sequence ID" value="SFN90671.1"/>
    <property type="molecule type" value="Genomic_DNA"/>
</dbReference>
<dbReference type="PANTHER" id="PTHR30304">
    <property type="entry name" value="D-TAGATOSE-1,6-BISPHOSPHATE ALDOLASE"/>
    <property type="match status" value="1"/>
</dbReference>
<dbReference type="PIRSF" id="PIRSF001359">
    <property type="entry name" value="F_bP_aldolase_II"/>
    <property type="match status" value="1"/>
</dbReference>
<dbReference type="AlphaFoldDB" id="A0A1I5CVM0"/>
<keyword evidence="4" id="KW-1185">Reference proteome</keyword>
<dbReference type="GO" id="GO:0008270">
    <property type="term" value="F:zinc ion binding"/>
    <property type="evidence" value="ECO:0007669"/>
    <property type="project" value="InterPro"/>
</dbReference>
<dbReference type="Proteomes" id="UP000198968">
    <property type="component" value="Unassembled WGS sequence"/>
</dbReference>
<feature type="binding site" evidence="2">
    <location>
        <position position="132"/>
    </location>
    <ligand>
        <name>Zn(2+)</name>
        <dbReference type="ChEBI" id="CHEBI:29105"/>
        <label>2</label>
    </ligand>
</feature>
<dbReference type="GO" id="GO:0005975">
    <property type="term" value="P:carbohydrate metabolic process"/>
    <property type="evidence" value="ECO:0007669"/>
    <property type="project" value="InterPro"/>
</dbReference>
<feature type="binding site" evidence="2">
    <location>
        <position position="178"/>
    </location>
    <ligand>
        <name>Zn(2+)</name>
        <dbReference type="ChEBI" id="CHEBI:29105"/>
        <label>1</label>
        <note>catalytic</note>
    </ligand>
</feature>
<feature type="binding site" evidence="2">
    <location>
        <position position="102"/>
    </location>
    <ligand>
        <name>Zn(2+)</name>
        <dbReference type="ChEBI" id="CHEBI:29105"/>
        <label>2</label>
    </ligand>
</feature>
<protein>
    <submittedName>
        <fullName evidence="3">Fructose-bisphosphate aldolase, class II</fullName>
    </submittedName>
</protein>
<dbReference type="GO" id="GO:0016832">
    <property type="term" value="F:aldehyde-lyase activity"/>
    <property type="evidence" value="ECO:0007669"/>
    <property type="project" value="InterPro"/>
</dbReference>
<dbReference type="CDD" id="cd00947">
    <property type="entry name" value="TBP_aldolase_IIB"/>
    <property type="match status" value="1"/>
</dbReference>
<name>A0A1I5CVM0_9GAMM</name>
<evidence type="ECO:0000256" key="2">
    <source>
        <dbReference type="PIRSR" id="PIRSR001359-3"/>
    </source>
</evidence>
<dbReference type="PANTHER" id="PTHR30304:SF0">
    <property type="entry name" value="D-TAGATOSE-1,6-BISPHOSPHATE ALDOLASE SUBUNIT GATY-RELATED"/>
    <property type="match status" value="1"/>
</dbReference>
<comment type="cofactor">
    <cofactor evidence="2">
        <name>Zn(2+)</name>
        <dbReference type="ChEBI" id="CHEBI:29105"/>
    </cofactor>
    <text evidence="2">Binds 2 Zn(2+) ions per subunit. One is catalytic and the other provides a structural contribution.</text>
</comment>
<dbReference type="SUPFAM" id="SSF51569">
    <property type="entry name" value="Aldolase"/>
    <property type="match status" value="1"/>
</dbReference>
<dbReference type="Gene3D" id="3.20.20.70">
    <property type="entry name" value="Aldolase class I"/>
    <property type="match status" value="1"/>
</dbReference>
<proteinExistence type="predicted"/>